<reference evidence="2 3" key="1">
    <citation type="journal article" date="2019" name="Sci. Rep.">
        <title>Orb-weaving spider Araneus ventricosus genome elucidates the spidroin gene catalogue.</title>
        <authorList>
            <person name="Kono N."/>
            <person name="Nakamura H."/>
            <person name="Ohtoshi R."/>
            <person name="Moran D.A.P."/>
            <person name="Shinohara A."/>
            <person name="Yoshida Y."/>
            <person name="Fujiwara M."/>
            <person name="Mori M."/>
            <person name="Tomita M."/>
            <person name="Arakawa K."/>
        </authorList>
    </citation>
    <scope>NUCLEOTIDE SEQUENCE [LARGE SCALE GENOMIC DNA]</scope>
</reference>
<accession>A0A4Y1ZQX5</accession>
<evidence type="ECO:0000256" key="1">
    <source>
        <dbReference type="SAM" id="SignalP"/>
    </source>
</evidence>
<comment type="caution">
    <text evidence="2">The sequence shown here is derived from an EMBL/GenBank/DDBJ whole genome shotgun (WGS) entry which is preliminary data.</text>
</comment>
<feature type="chain" id="PRO_5021385497" evidence="1">
    <location>
        <begin position="34"/>
        <end position="143"/>
    </location>
</feature>
<organism evidence="2 3">
    <name type="scientific">Araneus ventricosus</name>
    <name type="common">Orbweaver spider</name>
    <name type="synonym">Epeira ventricosa</name>
    <dbReference type="NCBI Taxonomy" id="182803"/>
    <lineage>
        <taxon>Eukaryota</taxon>
        <taxon>Metazoa</taxon>
        <taxon>Ecdysozoa</taxon>
        <taxon>Arthropoda</taxon>
        <taxon>Chelicerata</taxon>
        <taxon>Arachnida</taxon>
        <taxon>Araneae</taxon>
        <taxon>Araneomorphae</taxon>
        <taxon>Entelegynae</taxon>
        <taxon>Araneoidea</taxon>
        <taxon>Araneidae</taxon>
        <taxon>Araneus</taxon>
    </lineage>
</organism>
<dbReference type="AlphaFoldDB" id="A0A4Y1ZQX5"/>
<dbReference type="Proteomes" id="UP000499080">
    <property type="component" value="Unassembled WGS sequence"/>
</dbReference>
<dbReference type="EMBL" id="BGPR01076832">
    <property type="protein sequence ID" value="GBL62818.1"/>
    <property type="molecule type" value="Genomic_DNA"/>
</dbReference>
<feature type="signal peptide" evidence="1">
    <location>
        <begin position="1"/>
        <end position="33"/>
    </location>
</feature>
<name>A0A4Y1ZQX5_ARAVE</name>
<evidence type="ECO:0000313" key="3">
    <source>
        <dbReference type="Proteomes" id="UP000499080"/>
    </source>
</evidence>
<evidence type="ECO:0000313" key="2">
    <source>
        <dbReference type="EMBL" id="GBL62818.1"/>
    </source>
</evidence>
<keyword evidence="1" id="KW-0732">Signal</keyword>
<gene>
    <name evidence="2" type="ORF">AVEN_48201_1</name>
</gene>
<proteinExistence type="predicted"/>
<keyword evidence="3" id="KW-1185">Reference proteome</keyword>
<protein>
    <submittedName>
        <fullName evidence="2">Uncharacterized protein</fullName>
    </submittedName>
</protein>
<sequence>MQCILQSCSLWKVQVRIFLPALTLFLVRVPSESQTVSKEKEVASNVGISVYSADNILTRALVGLMPFVEPAFQIRFPIAFRTRPPTKLKTAGRTRGILENFGTVREHLSAKAYNFRLISVVSKEYYIVCIQANVSSNSNKRKN</sequence>